<dbReference type="AlphaFoldDB" id="A0A0H2KKR7"/>
<dbReference type="PATRIC" id="fig|264251.5.peg.2915"/>
<organism evidence="2 3">
    <name type="scientific">Cellulosimicrobium funkei</name>
    <dbReference type="NCBI Taxonomy" id="264251"/>
    <lineage>
        <taxon>Bacteria</taxon>
        <taxon>Bacillati</taxon>
        <taxon>Actinomycetota</taxon>
        <taxon>Actinomycetes</taxon>
        <taxon>Micrococcales</taxon>
        <taxon>Promicromonosporaceae</taxon>
        <taxon>Cellulosimicrobium</taxon>
    </lineage>
</organism>
<feature type="transmembrane region" description="Helical" evidence="1">
    <location>
        <begin position="183"/>
        <end position="202"/>
    </location>
</feature>
<sequence length="297" mass="29300">MYRAEMLKLRTTRATWVVAAVAVAGMLVVQAFTLLLPTILRGTEALGGGPTVGFQASPEMLEDLAPDLGALTDAAQPAFQRGMLDLLGNGLNGSGSVGVATLCMLLLGVLAVTTDFRTGGIVPTALVQPSRLRILAAKAGATATVALGVGVVLAVVGALGLTVAIVTTPGATLALGPGEVLGVWARGLAVLVLLTWFGLGVGTLVRGQVAAVVTVAALALAEPIVRGAVTLLSGGESAAAEWLPLGLGALASTGQSGAALLGGAAPLGTLAALAGLVAWVAVLLGSGALTLQRRDLV</sequence>
<evidence type="ECO:0000256" key="1">
    <source>
        <dbReference type="SAM" id="Phobius"/>
    </source>
</evidence>
<name>A0A0H2KKR7_9MICO</name>
<feature type="transmembrane region" description="Helical" evidence="1">
    <location>
        <begin position="135"/>
        <end position="163"/>
    </location>
</feature>
<dbReference type="Proteomes" id="UP000035265">
    <property type="component" value="Unassembled WGS sequence"/>
</dbReference>
<keyword evidence="1" id="KW-0472">Membrane</keyword>
<keyword evidence="1" id="KW-1133">Transmembrane helix</keyword>
<protein>
    <recommendedName>
        <fullName evidence="4">ABC transporter permease</fullName>
    </recommendedName>
</protein>
<keyword evidence="1" id="KW-0812">Transmembrane</keyword>
<evidence type="ECO:0000313" key="2">
    <source>
        <dbReference type="EMBL" id="KLN34021.1"/>
    </source>
</evidence>
<comment type="caution">
    <text evidence="2">The sequence shown here is derived from an EMBL/GenBank/DDBJ whole genome shotgun (WGS) entry which is preliminary data.</text>
</comment>
<accession>A0A0H2KKR7</accession>
<feature type="transmembrane region" description="Helical" evidence="1">
    <location>
        <begin position="16"/>
        <end position="40"/>
    </location>
</feature>
<evidence type="ECO:0000313" key="3">
    <source>
        <dbReference type="Proteomes" id="UP000035265"/>
    </source>
</evidence>
<feature type="transmembrane region" description="Helical" evidence="1">
    <location>
        <begin position="270"/>
        <end position="291"/>
    </location>
</feature>
<dbReference type="RefSeq" id="WP_047233543.1">
    <property type="nucleotide sequence ID" value="NZ_JNBQ01000021.1"/>
</dbReference>
<gene>
    <name evidence="2" type="ORF">FB00_14305</name>
</gene>
<reference evidence="2 3" key="1">
    <citation type="submission" date="2014-05" db="EMBL/GenBank/DDBJ databases">
        <title>Cellulosimicrobium funkei U11 genome.</title>
        <authorList>
            <person name="Hu C."/>
            <person name="Gong Y."/>
            <person name="Wan W."/>
            <person name="Jiang M."/>
        </authorList>
    </citation>
    <scope>NUCLEOTIDE SEQUENCE [LARGE SCALE GENOMIC DNA]</scope>
    <source>
        <strain evidence="2 3">U11</strain>
    </source>
</reference>
<feature type="transmembrane region" description="Helical" evidence="1">
    <location>
        <begin position="93"/>
        <end position="114"/>
    </location>
</feature>
<dbReference type="EMBL" id="JNBQ01000021">
    <property type="protein sequence ID" value="KLN34021.1"/>
    <property type="molecule type" value="Genomic_DNA"/>
</dbReference>
<keyword evidence="3" id="KW-1185">Reference proteome</keyword>
<proteinExistence type="predicted"/>
<evidence type="ECO:0008006" key="4">
    <source>
        <dbReference type="Google" id="ProtNLM"/>
    </source>
</evidence>
<feature type="transmembrane region" description="Helical" evidence="1">
    <location>
        <begin position="209"/>
        <end position="229"/>
    </location>
</feature>
<dbReference type="STRING" id="264251.FB00_14305"/>